<dbReference type="GO" id="GO:0005829">
    <property type="term" value="C:cytosol"/>
    <property type="evidence" value="ECO:0007669"/>
    <property type="project" value="TreeGrafter"/>
</dbReference>
<feature type="region of interest" description="Disordered" evidence="1">
    <location>
        <begin position="175"/>
        <end position="199"/>
    </location>
</feature>
<dbReference type="PANTHER" id="PTHR47396">
    <property type="entry name" value="TYPE I RESTRICTION ENZYME ECOKI R PROTEIN"/>
    <property type="match status" value="1"/>
</dbReference>
<name>A0A1K1N7V7_9FLAO</name>
<dbReference type="GO" id="GO:0003677">
    <property type="term" value="F:DNA binding"/>
    <property type="evidence" value="ECO:0007669"/>
    <property type="project" value="InterPro"/>
</dbReference>
<keyword evidence="4" id="KW-1185">Reference proteome</keyword>
<dbReference type="Pfam" id="PF13643">
    <property type="entry name" value="DUF4145"/>
    <property type="match status" value="1"/>
</dbReference>
<organism evidence="3 4">
    <name type="scientific">Sinomicrobium oceani</name>
    <dbReference type="NCBI Taxonomy" id="1150368"/>
    <lineage>
        <taxon>Bacteria</taxon>
        <taxon>Pseudomonadati</taxon>
        <taxon>Bacteroidota</taxon>
        <taxon>Flavobacteriia</taxon>
        <taxon>Flavobacteriales</taxon>
        <taxon>Flavobacteriaceae</taxon>
        <taxon>Sinomicrobium</taxon>
    </lineage>
</organism>
<gene>
    <name evidence="3" type="ORF">SAMN02927921_01088</name>
</gene>
<dbReference type="InterPro" id="IPR014001">
    <property type="entry name" value="Helicase_ATP-bd"/>
</dbReference>
<dbReference type="STRING" id="1150368.SAMN02927921_01088"/>
<dbReference type="InterPro" id="IPR025285">
    <property type="entry name" value="DUF4145"/>
</dbReference>
<dbReference type="InterPro" id="IPR050742">
    <property type="entry name" value="Helicase_Restrict-Modif_Enz"/>
</dbReference>
<dbReference type="AlphaFoldDB" id="A0A1K1N7V7"/>
<evidence type="ECO:0000256" key="1">
    <source>
        <dbReference type="SAM" id="MobiDB-lite"/>
    </source>
</evidence>
<feature type="domain" description="Helicase ATP-binding" evidence="2">
    <location>
        <begin position="383"/>
        <end position="542"/>
    </location>
</feature>
<dbReference type="Gene3D" id="3.40.50.300">
    <property type="entry name" value="P-loop containing nucleotide triphosphate hydrolases"/>
    <property type="match status" value="2"/>
</dbReference>
<dbReference type="OrthoDB" id="9759819at2"/>
<feature type="compositionally biased region" description="Basic and acidic residues" evidence="1">
    <location>
        <begin position="175"/>
        <end position="190"/>
    </location>
</feature>
<dbReference type="InterPro" id="IPR027417">
    <property type="entry name" value="P-loop_NTPase"/>
</dbReference>
<evidence type="ECO:0000259" key="2">
    <source>
        <dbReference type="PROSITE" id="PS51192"/>
    </source>
</evidence>
<dbReference type="PANTHER" id="PTHR47396:SF1">
    <property type="entry name" value="ATP-DEPENDENT HELICASE IRC3-RELATED"/>
    <property type="match status" value="1"/>
</dbReference>
<dbReference type="EMBL" id="FPJE01000004">
    <property type="protein sequence ID" value="SFW31443.1"/>
    <property type="molecule type" value="Genomic_DNA"/>
</dbReference>
<dbReference type="PROSITE" id="PS51192">
    <property type="entry name" value="HELICASE_ATP_BIND_1"/>
    <property type="match status" value="1"/>
</dbReference>
<proteinExistence type="predicted"/>
<dbReference type="GO" id="GO:0016787">
    <property type="term" value="F:hydrolase activity"/>
    <property type="evidence" value="ECO:0007669"/>
    <property type="project" value="InterPro"/>
</dbReference>
<dbReference type="RefSeq" id="WP_072316351.1">
    <property type="nucleotide sequence ID" value="NZ_FPJE01000004.1"/>
</dbReference>
<dbReference type="Pfam" id="PF08463">
    <property type="entry name" value="EcoEI_R_C"/>
    <property type="match status" value="1"/>
</dbReference>
<dbReference type="CDD" id="cd18032">
    <property type="entry name" value="DEXHc_RE_I_III_res"/>
    <property type="match status" value="1"/>
</dbReference>
<dbReference type="CDD" id="cd18799">
    <property type="entry name" value="SF2_C_EcoAI-like"/>
    <property type="match status" value="1"/>
</dbReference>
<evidence type="ECO:0000313" key="4">
    <source>
        <dbReference type="Proteomes" id="UP000182248"/>
    </source>
</evidence>
<accession>A0A1K1N7V7</accession>
<dbReference type="InterPro" id="IPR013670">
    <property type="entry name" value="EcoEI_R_C_dom"/>
</dbReference>
<dbReference type="Pfam" id="PF04851">
    <property type="entry name" value="ResIII"/>
    <property type="match status" value="1"/>
</dbReference>
<reference evidence="3 4" key="1">
    <citation type="submission" date="2016-11" db="EMBL/GenBank/DDBJ databases">
        <authorList>
            <person name="Jaros S."/>
            <person name="Januszkiewicz K."/>
            <person name="Wedrychowicz H."/>
        </authorList>
    </citation>
    <scope>NUCLEOTIDE SEQUENCE [LARGE SCALE GENOMIC DNA]</scope>
    <source>
        <strain evidence="3 4">CGMCC 1.12145</strain>
    </source>
</reference>
<dbReference type="Proteomes" id="UP000182248">
    <property type="component" value="Unassembled WGS sequence"/>
</dbReference>
<sequence length="1147" mass="133020">MTNFKFLESEFPELYREASNAEKYTFTEPRFAALLCRSAMELAVLWLYRNDADLELPYDTKLGALIHHEDFKAILKPSMFRELDVIRLSGNNAAHGKRVNQYEALQSLKNLFRFLSYLSVYYSEQNPDIPPFNETLIPDGKQSDKTIRELKQKAESMQAELDKVRDEFKKREQQWEENKQLKQQEDERQKAIKQRKHQRHQDVVEEQAIPALTSESETRRLLIDLLLKEAGWDNLKKGKDIEFEVYGMPLSTNPTGKGYVDYVLWGKNGLPLAVVEAKNTLHSADKGKHQASLYADCLEKKYGQRPVMFYSNGFETYIWEDQFYPPREVSGFYTQEELQLLIDRRSTRKDIRNFEVDKNIAGRPYQLEAVQRVAEHLVADLNGKLRGKNRKALLVMATGSGKTRTSAAIVDMFTKSNWVKRVLFLADRNALVKQAKNAFKMHLPHLSAIDLTKESEDHGTRLVFSTYPTIMNRIDSLKNDQGRFYGVGHFDLIIIDEAHRSVYQKYRSIFEYFDTLLIGLTATPKKDIDRNTYSLFEIEDDNPTFSYELDQAVKDNFLVPPKAIKVPIKFPRKGINYAELSEEDKAKYEELFGDPTTGEVLMDKIEKSKINKWLFNKDTVDKVLDYLMTNGIKVSGGDKLGKTIIFAKNHPHAKFIEKRFNKNYPEYGGTFLEVIDNYADKAQSLLENFCEDKKEMEPQIAVSVDMMDTGVDAPRVVNLVFFKEVKSYAKYWQMIGRGTRLRPDLFGPGKDKKFFLIFDYCGNFEFFDEYPEGITGNPTKSLSAQLFETRLEYIISVREKHPASEDEEQMMINFTNLLHHQVEGLQEDRYQVRKVWRAVKEFKNRNRWNDLNKGDINELLSKVAPVISVKDDEDEKAKRFDLLVLNLQLSVLRCNQMQEIYVEKIRSIAQNLYKKRNIPEIAARLELLNGIIGGEYWQNITHLELEKLRESVRPLVKYLDKEAEAPVYTNFEDILEVANAQEVNIMPSYTNMQSYKDRVEAFIRKNKNHLVINKLYKNIPVTEAEIKKLEDFLFNQAAGTKEEFEKEYGQEPLGKFIRRIVGLDIETVNGLFSEFIQSGNLNANQITFIQRIINFLNTNGVLDKSLLTKPPFNEHHENGILGLFPDEEKVVKIISIIDQVNNNVGVS</sequence>
<dbReference type="GO" id="GO:0006304">
    <property type="term" value="P:DNA modification"/>
    <property type="evidence" value="ECO:0007669"/>
    <property type="project" value="InterPro"/>
</dbReference>
<protein>
    <submittedName>
        <fullName evidence="3">Type I restriction enzyme, R subunit</fullName>
    </submittedName>
</protein>
<dbReference type="Gene3D" id="3.90.1570.30">
    <property type="match status" value="1"/>
</dbReference>
<dbReference type="SMART" id="SM00487">
    <property type="entry name" value="DEXDc"/>
    <property type="match status" value="1"/>
</dbReference>
<evidence type="ECO:0000313" key="3">
    <source>
        <dbReference type="EMBL" id="SFW31443.1"/>
    </source>
</evidence>
<dbReference type="InterPro" id="IPR006935">
    <property type="entry name" value="Helicase/UvrB_N"/>
</dbReference>
<dbReference type="SUPFAM" id="SSF52540">
    <property type="entry name" value="P-loop containing nucleoside triphosphate hydrolases"/>
    <property type="match status" value="2"/>
</dbReference>
<dbReference type="GO" id="GO:0005524">
    <property type="term" value="F:ATP binding"/>
    <property type="evidence" value="ECO:0007669"/>
    <property type="project" value="InterPro"/>
</dbReference>